<proteinExistence type="predicted"/>
<evidence type="ECO:0000313" key="2">
    <source>
        <dbReference type="Proteomes" id="UP000240206"/>
    </source>
</evidence>
<gene>
    <name evidence="1" type="ORF">C7K08_14895</name>
</gene>
<accession>A0A2P7EA76</accession>
<name>A0A2P7EA76_9SYNE</name>
<keyword evidence="2" id="KW-1185">Reference proteome</keyword>
<reference evidence="2" key="1">
    <citation type="submission" date="2018-03" db="EMBL/GenBank/DDBJ databases">
        <title>Ecological and genomic features of two cosmopolitan and abundant freshwater picocyanobacteria.</title>
        <authorList>
            <person name="Cabello-Yeves P.J."/>
            <person name="Picazo A."/>
            <person name="Camacho A."/>
            <person name="Callieri C."/>
            <person name="Rosselli R."/>
            <person name="Roda-Garcia J."/>
            <person name="Coutinho F.H."/>
            <person name="Rodriguez-Valera F."/>
        </authorList>
    </citation>
    <scope>NUCLEOTIDE SEQUENCE [LARGE SCALE GENOMIC DNA]</scope>
    <source>
        <strain evidence="2">Tous</strain>
    </source>
</reference>
<comment type="caution">
    <text evidence="1">The sequence shown here is derived from an EMBL/GenBank/DDBJ whole genome shotgun (WGS) entry which is preliminary data.</text>
</comment>
<dbReference type="EMBL" id="PXVC01000277">
    <property type="protein sequence ID" value="PSI00117.1"/>
    <property type="molecule type" value="Genomic_DNA"/>
</dbReference>
<protein>
    <submittedName>
        <fullName evidence="1">Uncharacterized protein</fullName>
    </submittedName>
</protein>
<evidence type="ECO:0000313" key="1">
    <source>
        <dbReference type="EMBL" id="PSI00117.1"/>
    </source>
</evidence>
<dbReference type="AlphaFoldDB" id="A0A2P7EA76"/>
<sequence length="98" mass="10374">MQVLDGINVDSALKRLNRLVSEGNIAWEEGAIEAALASSSPELAVLVCTLGSSNEAVRAKAYTQALSELNLKGLKELLTSGGDNFSCALTQRLTYLSC</sequence>
<organism evidence="1 2">
    <name type="scientific">Synechococcus lacustris str. Tous</name>
    <dbReference type="NCBI Taxonomy" id="1910958"/>
    <lineage>
        <taxon>Bacteria</taxon>
        <taxon>Bacillati</taxon>
        <taxon>Cyanobacteriota</taxon>
        <taxon>Cyanophyceae</taxon>
        <taxon>Synechococcales</taxon>
        <taxon>Synechococcaceae</taxon>
        <taxon>Synechococcus</taxon>
    </lineage>
</organism>
<dbReference type="Proteomes" id="UP000240206">
    <property type="component" value="Unassembled WGS sequence"/>
</dbReference>